<dbReference type="PANTHER" id="PTHR13043">
    <property type="entry name" value="EXOCYST COMPLEX COMPONENT SEC5"/>
    <property type="match status" value="1"/>
</dbReference>
<comment type="function">
    <text evidence="4">Component of the exocyst complex involved in the docking of exocytic vesicles with fusion sites on the plasma membrane.</text>
</comment>
<comment type="subunit">
    <text evidence="4">Component of the exocyst complex.</text>
</comment>
<evidence type="ECO:0000256" key="5">
    <source>
        <dbReference type="SAM" id="SignalP"/>
    </source>
</evidence>
<dbReference type="InterPro" id="IPR029175">
    <property type="entry name" value="EXOC2/Sec5"/>
</dbReference>
<dbReference type="PANTHER" id="PTHR13043:SF1">
    <property type="entry name" value="EXOCYST COMPLEX COMPONENT 2"/>
    <property type="match status" value="1"/>
</dbReference>
<keyword evidence="2 4" id="KW-0813">Transport</keyword>
<evidence type="ECO:0000256" key="1">
    <source>
        <dbReference type="ARBA" id="ARBA00010578"/>
    </source>
</evidence>
<name>A0ABN8VN00_SACEU</name>
<gene>
    <name evidence="7" type="primary">U6500B02890</name>
    <name evidence="7" type="ORF">SEUBUCD650_0B02890</name>
</gene>
<organism evidence="7 8">
    <name type="scientific">Saccharomyces eubayanus</name>
    <name type="common">Yeast</name>
    <dbReference type="NCBI Taxonomy" id="1080349"/>
    <lineage>
        <taxon>Eukaryota</taxon>
        <taxon>Fungi</taxon>
        <taxon>Dikarya</taxon>
        <taxon>Ascomycota</taxon>
        <taxon>Saccharomycotina</taxon>
        <taxon>Saccharomycetes</taxon>
        <taxon>Saccharomycetales</taxon>
        <taxon>Saccharomycetaceae</taxon>
        <taxon>Saccharomyces</taxon>
    </lineage>
</organism>
<evidence type="ECO:0000313" key="8">
    <source>
        <dbReference type="Proteomes" id="UP001152964"/>
    </source>
</evidence>
<dbReference type="Proteomes" id="UP001152964">
    <property type="component" value="Chromosome 2"/>
</dbReference>
<protein>
    <recommendedName>
        <fullName evidence="4">Exocyst complex component SEC5</fullName>
    </recommendedName>
</protein>
<proteinExistence type="inferred from homology"/>
<evidence type="ECO:0000256" key="2">
    <source>
        <dbReference type="ARBA" id="ARBA00022448"/>
    </source>
</evidence>
<evidence type="ECO:0000256" key="3">
    <source>
        <dbReference type="ARBA" id="ARBA00022483"/>
    </source>
</evidence>
<evidence type="ECO:0000259" key="6">
    <source>
        <dbReference type="Pfam" id="PF15469"/>
    </source>
</evidence>
<evidence type="ECO:0000313" key="7">
    <source>
        <dbReference type="EMBL" id="CAI1829210.1"/>
    </source>
</evidence>
<feature type="chain" id="PRO_5046766191" description="Exocyst complex component SEC5" evidence="5">
    <location>
        <begin position="17"/>
        <end position="1048"/>
    </location>
</feature>
<keyword evidence="5" id="KW-0732">Signal</keyword>
<feature type="domain" description="Exocyst complex component EXOC2/Sec5 N-terminal" evidence="6">
    <location>
        <begin position="158"/>
        <end position="1047"/>
    </location>
</feature>
<dbReference type="Pfam" id="PF15469">
    <property type="entry name" value="Sec5"/>
    <property type="match status" value="1"/>
</dbReference>
<keyword evidence="4" id="KW-0653">Protein transport</keyword>
<keyword evidence="3 4" id="KW-0268">Exocytosis</keyword>
<evidence type="ECO:0000256" key="4">
    <source>
        <dbReference type="RuleBase" id="RU365069"/>
    </source>
</evidence>
<feature type="signal peptide" evidence="5">
    <location>
        <begin position="1"/>
        <end position="16"/>
    </location>
</feature>
<reference evidence="7" key="1">
    <citation type="submission" date="2022-08" db="EMBL/GenBank/DDBJ databases">
        <authorList>
            <person name="Byrne P K."/>
        </authorList>
    </citation>
    <scope>NUCLEOTIDE SEQUENCE</scope>
    <source>
        <strain evidence="7">UCD650</strain>
    </source>
</reference>
<dbReference type="EMBL" id="OX291492">
    <property type="protein sequence ID" value="CAI1829210.1"/>
    <property type="molecule type" value="Genomic_DNA"/>
</dbReference>
<sequence>MTSLFFVLMLPLRSFGSSHEYDLQPLFIFVFVPHEKRRNNNNYSALIINKIELFTFRRRSNGKTISIGPGYSRRDFTTMDNFQVSDEDLLQFYQLKTINPTRSWVQDSSKLNNDEATTTEFGTESSFDILKDFKYGNQISIDKESRAYLNDEALSFIRDPLSGQEMSKELQYWNLPNDSTRLKYLVNSKQFNVKAFLRDMHKQDSFKDLNNSLDKLDNDIQVQSGNLTQLVGKNFTKYVKIKNKLDQMYKEFDEKTNENIQDDSPKENQINVKNLNKKVDEVIRTTTFRLKPLTDNYQKILSYQATKKFIEQNKFYFNLPKSLKKCLNNNNFNEFMVQYSKGVNIRRGFNQSLDTSQSLIIKRIWSQVEKVLTIYKDLIWNSLINSNFDVDQPQETILSLFSKLLNLENFINKNQTGDKNAASSSNENPILRWMTIKLNGFQGDLSELSNHMINKIIHSQKLILQNNTNQDHNQDCIELSYYLQINQLFQNISDISKDSDDLRTATDPSKINTISATNYLNLNSQSSSQGLTDSPIIIEMWLLILKYINDLWKICNQFIEFWEHIEKFLDGTYQNSIINEKRKENILIGDSNIIESYQKSLILKKEQISDIRLKGENFINLVSQNLLSFFKSSQASLPFSLKRDQSSEKAGNNKETGSPLDYGFIPPNCNGLSCLRYLPKVVEPILKFSTELAQLNITTNGIDICRTTLSVIIDRCVGAISSTKLRDISNFYQLENWQVYETVIFSSKSKDNNKNLVFEYGVTQFPEIVRSFQEVSIKTTRDLLFAFEKLPIINGISVVSYPSKQLLTGIEIQQIISLEAVLEAILKNAAKDKDNPRNSHTILTLTNLQYIRECTFPNVLQYFDDAFEWNLTSKNLELFSLLSKMESSIFGNYLSDLKINLRDTLEEKFHEINWPMYTSNSFRVGDYIIEALMILIVVHSECFRIGPQLIHKILIETQIFIARYLFEAFKPYIGNLSNDGLLQVIVDLEFFQRVMGPLLEKDTEATLRACLQNCFQNDTNRLQKRINEIEPIVSANLKRTSIQFAAFN</sequence>
<keyword evidence="8" id="KW-1185">Reference proteome</keyword>
<comment type="similarity">
    <text evidence="1 4">Belongs to the SEC5 family.</text>
</comment>
<accession>A0ABN8VN00</accession>
<dbReference type="InterPro" id="IPR039481">
    <property type="entry name" value="EXOC2/Sec5_N_dom"/>
</dbReference>